<dbReference type="EMBL" id="CWGJ01000014">
    <property type="protein sequence ID" value="CRX38633.1"/>
    <property type="molecule type" value="Genomic_DNA"/>
</dbReference>
<gene>
    <name evidence="1" type="ORF">ELAC_1294</name>
</gene>
<dbReference type="Pfam" id="PF05150">
    <property type="entry name" value="Legionella_OMP"/>
    <property type="match status" value="1"/>
</dbReference>
<organism evidence="1 2">
    <name type="scientific">Estrella lausannensis</name>
    <dbReference type="NCBI Taxonomy" id="483423"/>
    <lineage>
        <taxon>Bacteria</taxon>
        <taxon>Pseudomonadati</taxon>
        <taxon>Chlamydiota</taxon>
        <taxon>Chlamydiia</taxon>
        <taxon>Parachlamydiales</taxon>
        <taxon>Candidatus Criblamydiaceae</taxon>
        <taxon>Estrella</taxon>
    </lineage>
</organism>
<dbReference type="Proteomes" id="UP000220251">
    <property type="component" value="Unassembled WGS sequence"/>
</dbReference>
<evidence type="ECO:0000313" key="1">
    <source>
        <dbReference type="EMBL" id="CRX38633.1"/>
    </source>
</evidence>
<dbReference type="InterPro" id="IPR007825">
    <property type="entry name" value="Major_OMP_Legionella"/>
</dbReference>
<dbReference type="OrthoDB" id="5653740at2"/>
<reference evidence="2" key="1">
    <citation type="submission" date="2015-06" db="EMBL/GenBank/DDBJ databases">
        <authorList>
            <person name="Bertelli C."/>
        </authorList>
    </citation>
    <scope>NUCLEOTIDE SEQUENCE [LARGE SCALE GENOMIC DNA]</scope>
    <source>
        <strain evidence="2">CRIB-30</strain>
    </source>
</reference>
<accession>A0A0H5DR54</accession>
<evidence type="ECO:0000313" key="2">
    <source>
        <dbReference type="Proteomes" id="UP000220251"/>
    </source>
</evidence>
<dbReference type="RefSeq" id="WP_098038496.1">
    <property type="nucleotide sequence ID" value="NZ_CWGJ01000014.1"/>
</dbReference>
<proteinExistence type="predicted"/>
<name>A0A0H5DR54_9BACT</name>
<dbReference type="AlphaFoldDB" id="A0A0H5DR54"/>
<sequence length="354" mass="39025">MKKIPTMIAALAIGTAVGGSLSADDGLFCLDLQVRMDTLAWKPCVDDLDFAATVKGQISDVDNPRKVDYHSICPDWDLGYRINLKKASFWNCFDFHFSYTWFRSHDSSKATAHNGERIAAVLADPTTINEAALFSGDGFFDTARAKWKMLYQSFDFVIARECPFANCQSITPFFGFQYLKFDQKIKGSYFDTQVFGEQPQIASIAVNTEWQSLYKGAGLKIGTAYTREICHNIKLFGAVSGSLLVGDNHISVGHGKSEGGCCHVMSLYHLQAGIFWKTTVCGIPYELKAGYEFLSLNNIAAPRRYFESVEVSPRSSHASPRDIIGREGGIAMSTPVNVGSIGFHGLTAGFNVTY</sequence>
<keyword evidence="2" id="KW-1185">Reference proteome</keyword>
<protein>
    <submittedName>
        <fullName evidence="1">Outer membrane protein</fullName>
    </submittedName>
</protein>